<keyword evidence="2" id="KW-1185">Reference proteome</keyword>
<dbReference type="OrthoDB" id="5839160at2759"/>
<reference evidence="2" key="1">
    <citation type="journal article" date="2015" name="Nat. Genet.">
        <title>The genome and transcriptome of the zoonotic hookworm Ancylostoma ceylanicum identify infection-specific gene families.</title>
        <authorList>
            <person name="Schwarz E.M."/>
            <person name="Hu Y."/>
            <person name="Antoshechkin I."/>
            <person name="Miller M.M."/>
            <person name="Sternberg P.W."/>
            <person name="Aroian R.V."/>
        </authorList>
    </citation>
    <scope>NUCLEOTIDE SEQUENCE</scope>
    <source>
        <strain evidence="2">HY135</strain>
    </source>
</reference>
<evidence type="ECO:0000313" key="2">
    <source>
        <dbReference type="Proteomes" id="UP000024635"/>
    </source>
</evidence>
<evidence type="ECO:0000313" key="1">
    <source>
        <dbReference type="EMBL" id="EYC37657.1"/>
    </source>
</evidence>
<dbReference type="Proteomes" id="UP000024635">
    <property type="component" value="Unassembled WGS sequence"/>
</dbReference>
<name>A0A016WEF4_9BILA</name>
<comment type="caution">
    <text evidence="1">The sequence shown here is derived from an EMBL/GenBank/DDBJ whole genome shotgun (WGS) entry which is preliminary data.</text>
</comment>
<proteinExistence type="predicted"/>
<protein>
    <submittedName>
        <fullName evidence="1">Uncharacterized protein</fullName>
    </submittedName>
</protein>
<sequence length="217" mass="24809">MGSPSTRQRLGTIPFATKIAAVLNKMVAAAALSRNGRNPWHNVGTELLERDTWDPSGDNVRKASTQVHAESPTLAMRSRAENERRAASRRARDEWMLHSLINSIYDTNFISEYVMAETFYFILQSFTLWSALPPELRFFIMLFVDFDTQETCIVTNKETRLWTIAVRKSRRETVIKRAFNKQQSEQQSASIVFASQAEAGMVNRRCSAQIRLQAVLF</sequence>
<accession>A0A016WEF4</accession>
<dbReference type="EMBL" id="JARK01000374">
    <property type="protein sequence ID" value="EYC37657.1"/>
    <property type="molecule type" value="Genomic_DNA"/>
</dbReference>
<dbReference type="AlphaFoldDB" id="A0A016WEF4"/>
<gene>
    <name evidence="1" type="primary">Acey_s0774.g2250</name>
    <name evidence="1" type="ORF">Y032_0774g2250</name>
</gene>
<organism evidence="1 2">
    <name type="scientific">Ancylostoma ceylanicum</name>
    <dbReference type="NCBI Taxonomy" id="53326"/>
    <lineage>
        <taxon>Eukaryota</taxon>
        <taxon>Metazoa</taxon>
        <taxon>Ecdysozoa</taxon>
        <taxon>Nematoda</taxon>
        <taxon>Chromadorea</taxon>
        <taxon>Rhabditida</taxon>
        <taxon>Rhabditina</taxon>
        <taxon>Rhabditomorpha</taxon>
        <taxon>Strongyloidea</taxon>
        <taxon>Ancylostomatidae</taxon>
        <taxon>Ancylostomatinae</taxon>
        <taxon>Ancylostoma</taxon>
    </lineage>
</organism>